<dbReference type="PANTHER" id="PTHR36444">
    <property type="entry name" value="TRANSCRIPTIONAL REGULATOR PROTEIN YOBU-RELATED"/>
    <property type="match status" value="1"/>
</dbReference>
<dbReference type="PANTHER" id="PTHR36444:SF3">
    <property type="entry name" value="TRANSCRIPTIONAL ACTIVATOR, PUTATIVE-RELATED"/>
    <property type="match status" value="1"/>
</dbReference>
<dbReference type="Pfam" id="PF06445">
    <property type="entry name" value="GyrI-like"/>
    <property type="match status" value="1"/>
</dbReference>
<proteinExistence type="predicted"/>
<reference evidence="2 3" key="1">
    <citation type="submission" date="2018-11" db="EMBL/GenBank/DDBJ databases">
        <title>Genomic Encyclopedia of Type Strains, Phase IV (KMG-IV): sequencing the most valuable type-strain genomes for metagenomic binning, comparative biology and taxonomic classification.</title>
        <authorList>
            <person name="Goeker M."/>
        </authorList>
    </citation>
    <scope>NUCLEOTIDE SEQUENCE [LARGE SCALE GENOMIC DNA]</scope>
    <source>
        <strain evidence="2 3">DSM 26537</strain>
    </source>
</reference>
<dbReference type="EMBL" id="RJVG01000002">
    <property type="protein sequence ID" value="ROR30598.1"/>
    <property type="molecule type" value="Genomic_DNA"/>
</dbReference>
<organism evidence="2 3">
    <name type="scientific">Mobilisporobacter senegalensis</name>
    <dbReference type="NCBI Taxonomy" id="1329262"/>
    <lineage>
        <taxon>Bacteria</taxon>
        <taxon>Bacillati</taxon>
        <taxon>Bacillota</taxon>
        <taxon>Clostridia</taxon>
        <taxon>Lachnospirales</taxon>
        <taxon>Lachnospiraceae</taxon>
        <taxon>Mobilisporobacter</taxon>
    </lineage>
</organism>
<name>A0A3N1XWE2_9FIRM</name>
<evidence type="ECO:0000313" key="3">
    <source>
        <dbReference type="Proteomes" id="UP000273083"/>
    </source>
</evidence>
<dbReference type="InterPro" id="IPR029442">
    <property type="entry name" value="GyrI-like"/>
</dbReference>
<sequence length="121" mass="13768">MKSDGSIEKMKEIGGEDFISLGLCFGFGDDGSNDYMCGFEHDGNGINGWDKYTYPKASWLIFEAKGAISEGILGSTWNRIYGEFLPQSEYQQSDLPTIERYIEWDEKNDKCRVEIMIPVEN</sequence>
<evidence type="ECO:0000259" key="1">
    <source>
        <dbReference type="Pfam" id="PF06445"/>
    </source>
</evidence>
<evidence type="ECO:0000313" key="2">
    <source>
        <dbReference type="EMBL" id="ROR30598.1"/>
    </source>
</evidence>
<feature type="domain" description="GyrI-like small molecule binding" evidence="1">
    <location>
        <begin position="16"/>
        <end position="119"/>
    </location>
</feature>
<dbReference type="AlphaFoldDB" id="A0A3N1XWE2"/>
<dbReference type="RefSeq" id="WP_243115292.1">
    <property type="nucleotide sequence ID" value="NZ_RJVG01000002.1"/>
</dbReference>
<keyword evidence="3" id="KW-1185">Reference proteome</keyword>
<dbReference type="InterPro" id="IPR011256">
    <property type="entry name" value="Reg_factor_effector_dom_sf"/>
</dbReference>
<dbReference type="Proteomes" id="UP000273083">
    <property type="component" value="Unassembled WGS sequence"/>
</dbReference>
<dbReference type="Gene3D" id="3.20.80.10">
    <property type="entry name" value="Regulatory factor, effector binding domain"/>
    <property type="match status" value="1"/>
</dbReference>
<dbReference type="SUPFAM" id="SSF55136">
    <property type="entry name" value="Probable bacterial effector-binding domain"/>
    <property type="match status" value="1"/>
</dbReference>
<comment type="caution">
    <text evidence="2">The sequence shown here is derived from an EMBL/GenBank/DDBJ whole genome shotgun (WGS) entry which is preliminary data.</text>
</comment>
<dbReference type="InterPro" id="IPR053182">
    <property type="entry name" value="YobU-like_regulator"/>
</dbReference>
<gene>
    <name evidence="2" type="ORF">EDD66_102251</name>
</gene>
<accession>A0A3N1XWE2</accession>
<protein>
    <submittedName>
        <fullName evidence="2">GyrI-like small molecule binding protein</fullName>
    </submittedName>
</protein>